<reference evidence="1 2" key="1">
    <citation type="submission" date="2011-06" db="EMBL/GenBank/DDBJ databases">
        <title>The draft genome of Thiorhodococcus drewsii AZ1.</title>
        <authorList>
            <consortium name="US DOE Joint Genome Institute (JGI-PGF)"/>
            <person name="Lucas S."/>
            <person name="Han J."/>
            <person name="Lapidus A."/>
            <person name="Cheng J.-F."/>
            <person name="Goodwin L."/>
            <person name="Pitluck S."/>
            <person name="Peters L."/>
            <person name="Land M.L."/>
            <person name="Hauser L."/>
            <person name="Vogl K."/>
            <person name="Liu Z."/>
            <person name="Imhoff J."/>
            <person name="Thiel V."/>
            <person name="Frigaard N.-U."/>
            <person name="Bryant D.A."/>
            <person name="Woyke T.J."/>
        </authorList>
    </citation>
    <scope>NUCLEOTIDE SEQUENCE [LARGE SCALE GENOMIC DNA]</scope>
    <source>
        <strain evidence="1 2">AZ1</strain>
    </source>
</reference>
<evidence type="ECO:0000313" key="1">
    <source>
        <dbReference type="EMBL" id="EGV31818.1"/>
    </source>
</evidence>
<accession>G2E090</accession>
<organism evidence="1 2">
    <name type="scientific">Thiorhodococcus drewsii AZ1</name>
    <dbReference type="NCBI Taxonomy" id="765913"/>
    <lineage>
        <taxon>Bacteria</taxon>
        <taxon>Pseudomonadati</taxon>
        <taxon>Pseudomonadota</taxon>
        <taxon>Gammaproteobacteria</taxon>
        <taxon>Chromatiales</taxon>
        <taxon>Chromatiaceae</taxon>
        <taxon>Thiorhodococcus</taxon>
    </lineage>
</organism>
<evidence type="ECO:0000313" key="2">
    <source>
        <dbReference type="Proteomes" id="UP000004200"/>
    </source>
</evidence>
<dbReference type="RefSeq" id="WP_007040417.1">
    <property type="nucleotide sequence ID" value="NZ_AFWT01000010.1"/>
</dbReference>
<protein>
    <submittedName>
        <fullName evidence="1">Uncharacterized protein</fullName>
    </submittedName>
</protein>
<gene>
    <name evidence="1" type="ORF">ThidrDRAFT_1703</name>
</gene>
<sequence>MNQPHDSTDPFLSAFRGSFTSALRWPQLDALWSAVRERADAGWYLYAVGQTPPRQAADRDQVLKFVNEIDTLLRAEHRHDSCGIVYADDPRSPSFIKIYDPHNLGVSCGYSNNPPLPGWVMSLLAPTELASAQRLPNNRRRWWARLFG</sequence>
<name>G2E090_9GAMM</name>
<dbReference type="eggNOG" id="ENOG5032V2M">
    <property type="taxonomic scope" value="Bacteria"/>
</dbReference>
<dbReference type="AlphaFoldDB" id="G2E090"/>
<dbReference type="Proteomes" id="UP000004200">
    <property type="component" value="Unassembled WGS sequence"/>
</dbReference>
<dbReference type="OrthoDB" id="9786540at2"/>
<proteinExistence type="predicted"/>
<keyword evidence="2" id="KW-1185">Reference proteome</keyword>
<dbReference type="EMBL" id="AFWT01000010">
    <property type="protein sequence ID" value="EGV31818.1"/>
    <property type="molecule type" value="Genomic_DNA"/>
</dbReference>
<comment type="caution">
    <text evidence="1">The sequence shown here is derived from an EMBL/GenBank/DDBJ whole genome shotgun (WGS) entry which is preliminary data.</text>
</comment>
<dbReference type="STRING" id="765913.ThidrDRAFT_1703"/>